<dbReference type="InterPro" id="IPR023214">
    <property type="entry name" value="HAD_sf"/>
</dbReference>
<dbReference type="Gene3D" id="1.20.1440.100">
    <property type="entry name" value="SG protein - dephosphorylation function"/>
    <property type="match status" value="1"/>
</dbReference>
<evidence type="ECO:0000313" key="2">
    <source>
        <dbReference type="Proteomes" id="UP000617544"/>
    </source>
</evidence>
<keyword evidence="1" id="KW-0378">Hydrolase</keyword>
<organism evidence="1 2">
    <name type="scientific">Pyrococcus horikoshii</name>
    <dbReference type="NCBI Taxonomy" id="53953"/>
    <lineage>
        <taxon>Archaea</taxon>
        <taxon>Methanobacteriati</taxon>
        <taxon>Methanobacteriota</taxon>
        <taxon>Thermococci</taxon>
        <taxon>Thermococcales</taxon>
        <taxon>Thermococcaceae</taxon>
        <taxon>Pyrococcus</taxon>
    </lineage>
</organism>
<dbReference type="EMBL" id="DUJN01000004">
    <property type="protein sequence ID" value="HII61035.1"/>
    <property type="molecule type" value="Genomic_DNA"/>
</dbReference>
<protein>
    <submittedName>
        <fullName evidence="1">Haloacid dehalogenase-like hydrolase</fullName>
    </submittedName>
</protein>
<accession>A0A832SX46</accession>
<dbReference type="Pfam" id="PF12710">
    <property type="entry name" value="HAD"/>
    <property type="match status" value="1"/>
</dbReference>
<proteinExistence type="predicted"/>
<sequence length="192" mass="22552">MTLHVISDLDGTLIPLKYNSTYKLLLDYFRKKKRPLRYLIAREGWLLVKLLSKLMDKRRADEIVLSFMTFGLDYEDLLSFAREWAKKVPINLDVLAEIRKYKRAKKVLLTATIEPSAKAFADMLGFEEYAATTFNIKGRKIIGVKKRHLSDTKFREVLKNHWFPYIYITDDKNEKNLISNAIRSLIVNFQNT</sequence>
<dbReference type="AlphaFoldDB" id="A0A832SX46"/>
<dbReference type="Proteomes" id="UP000617544">
    <property type="component" value="Unassembled WGS sequence"/>
</dbReference>
<gene>
    <name evidence="1" type="ORF">HA331_04655</name>
</gene>
<dbReference type="SUPFAM" id="SSF56784">
    <property type="entry name" value="HAD-like"/>
    <property type="match status" value="1"/>
</dbReference>
<dbReference type="GO" id="GO:0016787">
    <property type="term" value="F:hydrolase activity"/>
    <property type="evidence" value="ECO:0007669"/>
    <property type="project" value="UniProtKB-KW"/>
</dbReference>
<dbReference type="InterPro" id="IPR036412">
    <property type="entry name" value="HAD-like_sf"/>
</dbReference>
<dbReference type="RefSeq" id="WP_010884483.1">
    <property type="nucleotide sequence ID" value="NZ_DUJN01000004.1"/>
</dbReference>
<evidence type="ECO:0000313" key="1">
    <source>
        <dbReference type="EMBL" id="HII61035.1"/>
    </source>
</evidence>
<dbReference type="GeneID" id="1444270"/>
<comment type="caution">
    <text evidence="1">The sequence shown here is derived from an EMBL/GenBank/DDBJ whole genome shotgun (WGS) entry which is preliminary data.</text>
</comment>
<dbReference type="Gene3D" id="3.40.50.1000">
    <property type="entry name" value="HAD superfamily/HAD-like"/>
    <property type="match status" value="1"/>
</dbReference>
<reference evidence="1" key="1">
    <citation type="journal article" date="2020" name="bioRxiv">
        <title>A rank-normalized archaeal taxonomy based on genome phylogeny resolves widespread incomplete and uneven classifications.</title>
        <authorList>
            <person name="Rinke C."/>
            <person name="Chuvochina M."/>
            <person name="Mussig A.J."/>
            <person name="Chaumeil P.-A."/>
            <person name="Waite D.W."/>
            <person name="Whitman W.B."/>
            <person name="Parks D.H."/>
            <person name="Hugenholtz P."/>
        </authorList>
    </citation>
    <scope>NUCLEOTIDE SEQUENCE</scope>
    <source>
        <strain evidence="1">UBA8834</strain>
    </source>
</reference>
<name>A0A832SX46_PYRHR</name>